<evidence type="ECO:0000313" key="1">
    <source>
        <dbReference type="EMBL" id="CAF1611229.1"/>
    </source>
</evidence>
<evidence type="ECO:0000313" key="2">
    <source>
        <dbReference type="Proteomes" id="UP000663828"/>
    </source>
</evidence>
<comment type="caution">
    <text evidence="1">The sequence shown here is derived from an EMBL/GenBank/DDBJ whole genome shotgun (WGS) entry which is preliminary data.</text>
</comment>
<accession>A0A816BMD5</accession>
<organism evidence="1 2">
    <name type="scientific">Adineta ricciae</name>
    <name type="common">Rotifer</name>
    <dbReference type="NCBI Taxonomy" id="249248"/>
    <lineage>
        <taxon>Eukaryota</taxon>
        <taxon>Metazoa</taxon>
        <taxon>Spiralia</taxon>
        <taxon>Gnathifera</taxon>
        <taxon>Rotifera</taxon>
        <taxon>Eurotatoria</taxon>
        <taxon>Bdelloidea</taxon>
        <taxon>Adinetida</taxon>
        <taxon>Adinetidae</taxon>
        <taxon>Adineta</taxon>
    </lineage>
</organism>
<gene>
    <name evidence="1" type="ORF">XAT740_LOCUS48926</name>
</gene>
<proteinExistence type="predicted"/>
<name>A0A816BMD5_ADIRI</name>
<dbReference type="EMBL" id="CAJNOR010007121">
    <property type="protein sequence ID" value="CAF1611229.1"/>
    <property type="molecule type" value="Genomic_DNA"/>
</dbReference>
<sequence length="139" mass="15523">MKSPEPTISVSDCLTWVDSNLKSSRFLLITMFAVDLGFSATSIEPSTVERLVGPDRPSDDVSSNILFLCVGLETPSERRCEDRPATLEESLSDIWVIVPEFGVLRGPRVKKGLRNFVIKNLRNAFRTEALIKLIELVTI</sequence>
<protein>
    <submittedName>
        <fullName evidence="1">Uncharacterized protein</fullName>
    </submittedName>
</protein>
<dbReference type="AlphaFoldDB" id="A0A816BMD5"/>
<reference evidence="1" key="1">
    <citation type="submission" date="2021-02" db="EMBL/GenBank/DDBJ databases">
        <authorList>
            <person name="Nowell W R."/>
        </authorList>
    </citation>
    <scope>NUCLEOTIDE SEQUENCE</scope>
</reference>
<keyword evidence="2" id="KW-1185">Reference proteome</keyword>
<dbReference type="Proteomes" id="UP000663828">
    <property type="component" value="Unassembled WGS sequence"/>
</dbReference>